<name>A0AAD5UXN6_9APHY</name>
<evidence type="ECO:0000313" key="3">
    <source>
        <dbReference type="Proteomes" id="UP001212997"/>
    </source>
</evidence>
<feature type="compositionally biased region" description="Basic and acidic residues" evidence="1">
    <location>
        <begin position="767"/>
        <end position="792"/>
    </location>
</feature>
<accession>A0AAD5UXN6</accession>
<feature type="region of interest" description="Disordered" evidence="1">
    <location>
        <begin position="689"/>
        <end position="817"/>
    </location>
</feature>
<sequence length="1208" mass="136570">MGNFDPPFILSVLKALQPPSEQRAFGIKWRNEVKDRVDGWLEKCGNRKDEVNQLTFEANIVQYTEYIIKASRPIKNRKGIVQNSPGVVPPEIPLYGPFFTPPTFLDTQRRNPAADYHPETTYLKPVTIVHPFFFPALRKCPRCGSDDVQWGGWTTSGHRDVHGLCREETALGIQARCPECAHREVDGKHVPSCFATTNPVYWELWEPWKIPLEIPIFFKRCAVSHLLFHFIVELRPSTTAGTLHENVKQLHLLEYKQRVLTYLTFFELRSKQTTIFYPPLRSFSDPNDANGYADGVISADIITEVYREFNDKTRGPESTRYLQTRTGRCISMDATFKVATKAAVVDQYGRRFRIGKGGVMTVINEHSEILAWRLCETKAGAEITEVLKGIAQRCEILGVAMPWGLIADNCCSVRGCVQEALEHTLVFLDIFHCIVRYLCTVVGDTKNRFRSQVGQDIREAFLEKPADAEGPAIYWSKEDQERKLKAAYQKWSDHGNVWSAASPAVHMGQLEHVRKGCLSRNRSDIRSDGSRIEGLHKAMGLLMKSHSCGLENMLALMHDFVLRRNIRIAINLPREHQSDFVVSTHGSHHIALVDFVARQWNRLLIEHVVAHRSGSEKGKDMFLPELRHTDTGEMFGLVFSHNMASFGGKLSIKEEPDLPAPEEVHLHEPMNQEDILRNMNIDPALALVPEGGTTGNFDDDPKAVSEHRPGEATARGTGDPTPETSRDARRQTHEVIDLTSSLEVVDTPPVASSSRSKKRRRPDAPQGEEKESIPSNETRGDVSDALAKRARVESLQVEASNPGETIPSASDERSTDQQTVALQFNQQPSQTTQPSIQSFFRKLSHQKKPVSTKKPESSSTGKKPVENPRPSSQVNPHPRSSHHQKVPDANRLKSLTSPLPLPSDSCRLTRSQRIYTIYSGVDHSSYYISTGTEYILFMDMRAEHHWASFKLNNRTWTTLTHKYNDALEKLNKERGILTTVRKNPLALVNELAKTENHITNRVVKNDFRSRSSGTEHFWRKHCFAVDFGQNISANLNGDQGKKNKPMICSRCRSIMYPYSTPSEQNHKRGYCSDGAPVQVALNPVNQVETTFNKNPKVIPWPQPDGIFEEGKFFQPIAFLETVRLLYQRLVEERLPCTELEIELQAFVTLYARQSVTDDEGNHLFRLPDVNIDPSGDSFIVEYRGAKHLRVDCLRDAEAIEITSDGGGN</sequence>
<evidence type="ECO:0000256" key="1">
    <source>
        <dbReference type="SAM" id="MobiDB-lite"/>
    </source>
</evidence>
<keyword evidence="3" id="KW-1185">Reference proteome</keyword>
<protein>
    <submittedName>
        <fullName evidence="2">Uncharacterized protein</fullName>
    </submittedName>
</protein>
<organism evidence="2 3">
    <name type="scientific">Meripilus lineatus</name>
    <dbReference type="NCBI Taxonomy" id="2056292"/>
    <lineage>
        <taxon>Eukaryota</taxon>
        <taxon>Fungi</taxon>
        <taxon>Dikarya</taxon>
        <taxon>Basidiomycota</taxon>
        <taxon>Agaricomycotina</taxon>
        <taxon>Agaricomycetes</taxon>
        <taxon>Polyporales</taxon>
        <taxon>Meripilaceae</taxon>
        <taxon>Meripilus</taxon>
    </lineage>
</organism>
<evidence type="ECO:0000313" key="2">
    <source>
        <dbReference type="EMBL" id="KAJ3478857.1"/>
    </source>
</evidence>
<feature type="compositionally biased region" description="Basic and acidic residues" evidence="1">
    <location>
        <begin position="724"/>
        <end position="736"/>
    </location>
</feature>
<dbReference type="EMBL" id="JANAWD010000479">
    <property type="protein sequence ID" value="KAJ3478857.1"/>
    <property type="molecule type" value="Genomic_DNA"/>
</dbReference>
<reference evidence="2" key="1">
    <citation type="submission" date="2022-07" db="EMBL/GenBank/DDBJ databases">
        <title>Genome Sequence of Physisporinus lineatus.</title>
        <authorList>
            <person name="Buettner E."/>
        </authorList>
    </citation>
    <scope>NUCLEOTIDE SEQUENCE</scope>
    <source>
        <strain evidence="2">VT162</strain>
    </source>
</reference>
<feature type="region of interest" description="Disordered" evidence="1">
    <location>
        <begin position="843"/>
        <end position="904"/>
    </location>
</feature>
<comment type="caution">
    <text evidence="2">The sequence shown here is derived from an EMBL/GenBank/DDBJ whole genome shotgun (WGS) entry which is preliminary data.</text>
</comment>
<feature type="compositionally biased region" description="Basic and acidic residues" evidence="1">
    <location>
        <begin position="699"/>
        <end position="710"/>
    </location>
</feature>
<dbReference type="AlphaFoldDB" id="A0AAD5UXN6"/>
<dbReference type="Proteomes" id="UP001212997">
    <property type="component" value="Unassembled WGS sequence"/>
</dbReference>
<gene>
    <name evidence="2" type="ORF">NLI96_g9467</name>
</gene>
<proteinExistence type="predicted"/>